<dbReference type="Gene3D" id="3.90.550.50">
    <property type="match status" value="1"/>
</dbReference>
<dbReference type="EMBL" id="MN739102">
    <property type="protein sequence ID" value="QHS88796.1"/>
    <property type="molecule type" value="Genomic_DNA"/>
</dbReference>
<evidence type="ECO:0000256" key="4">
    <source>
        <dbReference type="ARBA" id="ARBA00022692"/>
    </source>
</evidence>
<evidence type="ECO:0000256" key="7">
    <source>
        <dbReference type="ARBA" id="ARBA00023034"/>
    </source>
</evidence>
<keyword evidence="5" id="KW-0735">Signal-anchor</keyword>
<accession>A0A6C0B9L7</accession>
<evidence type="ECO:0000256" key="6">
    <source>
        <dbReference type="ARBA" id="ARBA00022989"/>
    </source>
</evidence>
<evidence type="ECO:0000256" key="2">
    <source>
        <dbReference type="ARBA" id="ARBA00022676"/>
    </source>
</evidence>
<sequence length="213" mass="25292">MFEQECVLLIMNCVKYRYKTVQQINGWLQQLPSTLRYFHVLGDPQSIEPFYFDWESNILWVKCEDDYNSLPKKVILAYEAIQKTFEFQYIFKTDDDQMLTNNAFFPTIINLLRAKSPKVHYGGYIVDVPFQHISKYYTIHPELPTNLVIEKIKYCNGRFYLLSKEAVANLLSKKEEIQKEYLEDYAIGLHLHPQLKEHILPIDTKRFFEDGTS</sequence>
<evidence type="ECO:0000256" key="1">
    <source>
        <dbReference type="ARBA" id="ARBA00004323"/>
    </source>
</evidence>
<dbReference type="InterPro" id="IPR002659">
    <property type="entry name" value="Glyco_trans_31"/>
</dbReference>
<evidence type="ECO:0008006" key="10">
    <source>
        <dbReference type="Google" id="ProtNLM"/>
    </source>
</evidence>
<organism evidence="9">
    <name type="scientific">viral metagenome</name>
    <dbReference type="NCBI Taxonomy" id="1070528"/>
    <lineage>
        <taxon>unclassified sequences</taxon>
        <taxon>metagenomes</taxon>
        <taxon>organismal metagenomes</taxon>
    </lineage>
</organism>
<dbReference type="PANTHER" id="PTHR11214:SF3">
    <property type="entry name" value="BETA-1,3-GALACTOSYLTRANSFERASE 6"/>
    <property type="match status" value="1"/>
</dbReference>
<dbReference type="Pfam" id="PF01762">
    <property type="entry name" value="Galactosyl_T"/>
    <property type="match status" value="1"/>
</dbReference>
<comment type="subcellular location">
    <subcellularLocation>
        <location evidence="1">Golgi apparatus membrane</location>
        <topology evidence="1">Single-pass type II membrane protein</topology>
    </subcellularLocation>
</comment>
<keyword evidence="6" id="KW-1133">Transmembrane helix</keyword>
<name>A0A6C0B9L7_9ZZZZ</name>
<evidence type="ECO:0000256" key="5">
    <source>
        <dbReference type="ARBA" id="ARBA00022968"/>
    </source>
</evidence>
<evidence type="ECO:0000313" key="9">
    <source>
        <dbReference type="EMBL" id="QHS88796.1"/>
    </source>
</evidence>
<reference evidence="9" key="1">
    <citation type="journal article" date="2020" name="Nature">
        <title>Giant virus diversity and host interactions through global metagenomics.</title>
        <authorList>
            <person name="Schulz F."/>
            <person name="Roux S."/>
            <person name="Paez-Espino D."/>
            <person name="Jungbluth S."/>
            <person name="Walsh D.A."/>
            <person name="Denef V.J."/>
            <person name="McMahon K.D."/>
            <person name="Konstantinidis K.T."/>
            <person name="Eloe-Fadrosh E.A."/>
            <person name="Kyrpides N.C."/>
            <person name="Woyke T."/>
        </authorList>
    </citation>
    <scope>NUCLEOTIDE SEQUENCE</scope>
    <source>
        <strain evidence="9">GVMAG-M-3300010158-59</strain>
    </source>
</reference>
<dbReference type="PANTHER" id="PTHR11214">
    <property type="entry name" value="BETA-1,3-N-ACETYLGLUCOSAMINYLTRANSFERASE"/>
    <property type="match status" value="1"/>
</dbReference>
<keyword evidence="7" id="KW-0333">Golgi apparatus</keyword>
<dbReference type="GO" id="GO:0016758">
    <property type="term" value="F:hexosyltransferase activity"/>
    <property type="evidence" value="ECO:0007669"/>
    <property type="project" value="InterPro"/>
</dbReference>
<dbReference type="AlphaFoldDB" id="A0A6C0B9L7"/>
<keyword evidence="8" id="KW-0472">Membrane</keyword>
<keyword evidence="2" id="KW-0328">Glycosyltransferase</keyword>
<evidence type="ECO:0000256" key="8">
    <source>
        <dbReference type="ARBA" id="ARBA00023136"/>
    </source>
</evidence>
<protein>
    <recommendedName>
        <fullName evidence="10">Glycosyltransferase</fullName>
    </recommendedName>
</protein>
<dbReference type="GO" id="GO:0006493">
    <property type="term" value="P:protein O-linked glycosylation"/>
    <property type="evidence" value="ECO:0007669"/>
    <property type="project" value="TreeGrafter"/>
</dbReference>
<keyword evidence="4" id="KW-0812">Transmembrane</keyword>
<proteinExistence type="predicted"/>
<keyword evidence="3" id="KW-0808">Transferase</keyword>
<dbReference type="GO" id="GO:0000139">
    <property type="term" value="C:Golgi membrane"/>
    <property type="evidence" value="ECO:0007669"/>
    <property type="project" value="UniProtKB-SubCell"/>
</dbReference>
<evidence type="ECO:0000256" key="3">
    <source>
        <dbReference type="ARBA" id="ARBA00022679"/>
    </source>
</evidence>